<evidence type="ECO:0000259" key="4">
    <source>
        <dbReference type="Pfam" id="PF07238"/>
    </source>
</evidence>
<dbReference type="EMBL" id="JAUSUB010000012">
    <property type="protein sequence ID" value="MDQ0271101.1"/>
    <property type="molecule type" value="Genomic_DNA"/>
</dbReference>
<dbReference type="Proteomes" id="UP001238088">
    <property type="component" value="Unassembled WGS sequence"/>
</dbReference>
<evidence type="ECO:0000259" key="5">
    <source>
        <dbReference type="Pfam" id="PF12945"/>
    </source>
</evidence>
<dbReference type="Pfam" id="PF12945">
    <property type="entry name" value="PilZNR"/>
    <property type="match status" value="1"/>
</dbReference>
<dbReference type="Pfam" id="PF07238">
    <property type="entry name" value="PilZ"/>
    <property type="match status" value="1"/>
</dbReference>
<dbReference type="InterPro" id="IPR009926">
    <property type="entry name" value="T3SS_YcgR_PilZN"/>
</dbReference>
<protein>
    <submittedName>
        <fullName evidence="6">C-di-GMP-binding flagellar brake protein YcgR</fullName>
    </submittedName>
</protein>
<reference evidence="6 7" key="1">
    <citation type="submission" date="2023-07" db="EMBL/GenBank/DDBJ databases">
        <title>Genomic Encyclopedia of Type Strains, Phase IV (KMG-IV): sequencing the most valuable type-strain genomes for metagenomic binning, comparative biology and taxonomic classification.</title>
        <authorList>
            <person name="Goeker M."/>
        </authorList>
    </citation>
    <scope>NUCLEOTIDE SEQUENCE [LARGE SCALE GENOMIC DNA]</scope>
    <source>
        <strain evidence="6 7">DSM 23494</strain>
    </source>
</reference>
<feature type="domain" description="PilZ" evidence="4">
    <location>
        <begin position="105"/>
        <end position="213"/>
    </location>
</feature>
<keyword evidence="1" id="KW-0973">c-di-GMP</keyword>
<dbReference type="InterPro" id="IPR009875">
    <property type="entry name" value="PilZ_domain"/>
</dbReference>
<keyword evidence="6" id="KW-0282">Flagellum</keyword>
<keyword evidence="2" id="KW-0547">Nucleotide-binding</keyword>
<comment type="caution">
    <text evidence="6">The sequence shown here is derived from an EMBL/GenBank/DDBJ whole genome shotgun (WGS) entry which is preliminary data.</text>
</comment>
<organism evidence="6 7">
    <name type="scientific">Cytobacillus purgationiresistens</name>
    <dbReference type="NCBI Taxonomy" id="863449"/>
    <lineage>
        <taxon>Bacteria</taxon>
        <taxon>Bacillati</taxon>
        <taxon>Bacillota</taxon>
        <taxon>Bacilli</taxon>
        <taxon>Bacillales</taxon>
        <taxon>Bacillaceae</taxon>
        <taxon>Cytobacillus</taxon>
    </lineage>
</organism>
<keyword evidence="3" id="KW-0975">Bacterial flagellum</keyword>
<evidence type="ECO:0000313" key="7">
    <source>
        <dbReference type="Proteomes" id="UP001238088"/>
    </source>
</evidence>
<dbReference type="Gene3D" id="2.40.10.220">
    <property type="entry name" value="predicted glycosyltransferase like domains"/>
    <property type="match status" value="1"/>
</dbReference>
<dbReference type="InterPro" id="IPR012349">
    <property type="entry name" value="Split_barrel_FMN-bd"/>
</dbReference>
<accession>A0ABU0AK58</accession>
<sequence>MAIGVICLINCGDMIVMEPYSTDKKEKYQCEVVGKGNGLLYITYPINIETQKTTFLLEGMQSKCSIVTERGEVFLFDCEVNGRLKKKIPLIILSYPGEDAIIKIQKREYVRVDVAVDVAVHPESGGFNPFITVTEDISAGGAAILVKNPVPFFNGMKINTWFVLSMKNGETHYVQCMSEVMRCNELNELNSLISLKFCKLHDDVRRLLIRFCFDRQLALMKKRQDHLV</sequence>
<evidence type="ECO:0000313" key="6">
    <source>
        <dbReference type="EMBL" id="MDQ0271101.1"/>
    </source>
</evidence>
<proteinExistence type="predicted"/>
<dbReference type="RefSeq" id="WP_307476047.1">
    <property type="nucleotide sequence ID" value="NZ_JAUSUB010000012.1"/>
</dbReference>
<keyword evidence="6" id="KW-0966">Cell projection</keyword>
<name>A0ABU0AK58_9BACI</name>
<feature type="domain" description="Type III secretion system flagellar brake protein YcgR PilZN" evidence="5">
    <location>
        <begin position="12"/>
        <end position="96"/>
    </location>
</feature>
<evidence type="ECO:0000256" key="2">
    <source>
        <dbReference type="ARBA" id="ARBA00022741"/>
    </source>
</evidence>
<evidence type="ECO:0000256" key="3">
    <source>
        <dbReference type="ARBA" id="ARBA00023143"/>
    </source>
</evidence>
<evidence type="ECO:0000256" key="1">
    <source>
        <dbReference type="ARBA" id="ARBA00022636"/>
    </source>
</evidence>
<dbReference type="Gene3D" id="2.30.110.10">
    <property type="entry name" value="Electron Transport, Fmn-binding Protein, Chain A"/>
    <property type="match status" value="1"/>
</dbReference>
<keyword evidence="6" id="KW-0969">Cilium</keyword>
<keyword evidence="7" id="KW-1185">Reference proteome</keyword>
<gene>
    <name evidence="6" type="ORF">J2S17_002988</name>
</gene>